<dbReference type="NCBIfam" id="TIGR01730">
    <property type="entry name" value="RND_mfp"/>
    <property type="match status" value="1"/>
</dbReference>
<proteinExistence type="inferred from homology"/>
<keyword evidence="5" id="KW-1185">Reference proteome</keyword>
<name>A0A1X6Y9M9_9RHOB</name>
<evidence type="ECO:0000259" key="3">
    <source>
        <dbReference type="Pfam" id="PF25954"/>
    </source>
</evidence>
<dbReference type="GO" id="GO:0015562">
    <property type="term" value="F:efflux transmembrane transporter activity"/>
    <property type="evidence" value="ECO:0007669"/>
    <property type="project" value="TreeGrafter"/>
</dbReference>
<dbReference type="GO" id="GO:1990281">
    <property type="term" value="C:efflux pump complex"/>
    <property type="evidence" value="ECO:0007669"/>
    <property type="project" value="TreeGrafter"/>
</dbReference>
<evidence type="ECO:0000313" key="4">
    <source>
        <dbReference type="EMBL" id="SLN14842.1"/>
    </source>
</evidence>
<dbReference type="PANTHER" id="PTHR30469:SF29">
    <property type="entry name" value="BLR2860 PROTEIN"/>
    <property type="match status" value="1"/>
</dbReference>
<reference evidence="5" key="1">
    <citation type="submission" date="2017-03" db="EMBL/GenBank/DDBJ databases">
        <authorList>
            <person name="Rodrigo-Torres L."/>
            <person name="Arahal R.D."/>
            <person name="Lucena T."/>
        </authorList>
    </citation>
    <scope>NUCLEOTIDE SEQUENCE [LARGE SCALE GENOMIC DNA]</scope>
    <source>
        <strain evidence="5">CECT 8411</strain>
    </source>
</reference>
<dbReference type="InterPro" id="IPR058792">
    <property type="entry name" value="Beta-barrel_RND_2"/>
</dbReference>
<gene>
    <name evidence="4" type="primary">mdtA_1</name>
    <name evidence="4" type="ORF">RUM8411_00379</name>
</gene>
<dbReference type="Gene3D" id="2.40.30.170">
    <property type="match status" value="1"/>
</dbReference>
<feature type="coiled-coil region" evidence="2">
    <location>
        <begin position="137"/>
        <end position="164"/>
    </location>
</feature>
<dbReference type="Proteomes" id="UP000193778">
    <property type="component" value="Unassembled WGS sequence"/>
</dbReference>
<dbReference type="RefSeq" id="WP_085820920.1">
    <property type="nucleotide sequence ID" value="NZ_FWFP01000001.1"/>
</dbReference>
<dbReference type="Pfam" id="PF25954">
    <property type="entry name" value="Beta-barrel_RND_2"/>
    <property type="match status" value="1"/>
</dbReference>
<accession>A0A1X6Y9M9</accession>
<feature type="coiled-coil region" evidence="2">
    <location>
        <begin position="196"/>
        <end position="223"/>
    </location>
</feature>
<feature type="domain" description="CusB-like beta-barrel" evidence="3">
    <location>
        <begin position="262"/>
        <end position="330"/>
    </location>
</feature>
<dbReference type="AlphaFoldDB" id="A0A1X6Y9M9"/>
<evidence type="ECO:0000256" key="1">
    <source>
        <dbReference type="ARBA" id="ARBA00009477"/>
    </source>
</evidence>
<evidence type="ECO:0000313" key="5">
    <source>
        <dbReference type="Proteomes" id="UP000193778"/>
    </source>
</evidence>
<sequence length="410" mass="43455">MRLISFVNAILVVVALFFLVFERDALFAFAGRGEGESDTASATESGGNDPVDQAVMGVVALRSSAQEIDSAVLLRGQTKANRQVEVLAETTSTVISEPKRKGTFVEPGDLLCELDPGTRPASLAEAMAGKLEAKSRVPEAEARLEEAHALVAEAEINLKAANKLSETGFGSETRRISSEAAMRSAEAGIKTAEAGLEATRAGIEAASAEVEAAQREIERQTIEAPFKGLLESDTAELGSLMQPGSLCATVIQLDPIKLVGFVPEAEVNRVVVGSEASAHLITGPQVAGLVTFLSRSADETTRTFEVEITVPNPDLAIRDGQTADIRIAAEGTKAHMLPQSALTLNNEGQVGVRTVGEGDVVDFMPIRLLRDTAEGVWVDGLPEEVDIIVVGHEFVTKGVKVVPTYREAQQ</sequence>
<dbReference type="Gene3D" id="1.10.287.470">
    <property type="entry name" value="Helix hairpin bin"/>
    <property type="match status" value="1"/>
</dbReference>
<comment type="similarity">
    <text evidence="1">Belongs to the membrane fusion protein (MFP) (TC 8.A.1) family.</text>
</comment>
<evidence type="ECO:0000256" key="2">
    <source>
        <dbReference type="SAM" id="Coils"/>
    </source>
</evidence>
<organism evidence="4 5">
    <name type="scientific">Ruegeria meonggei</name>
    <dbReference type="NCBI Taxonomy" id="1446476"/>
    <lineage>
        <taxon>Bacteria</taxon>
        <taxon>Pseudomonadati</taxon>
        <taxon>Pseudomonadota</taxon>
        <taxon>Alphaproteobacteria</taxon>
        <taxon>Rhodobacterales</taxon>
        <taxon>Roseobacteraceae</taxon>
        <taxon>Ruegeria</taxon>
    </lineage>
</organism>
<dbReference type="InterPro" id="IPR006143">
    <property type="entry name" value="RND_pump_MFP"/>
</dbReference>
<dbReference type="PANTHER" id="PTHR30469">
    <property type="entry name" value="MULTIDRUG RESISTANCE PROTEIN MDTA"/>
    <property type="match status" value="1"/>
</dbReference>
<dbReference type="Gene3D" id="2.40.50.100">
    <property type="match status" value="1"/>
</dbReference>
<protein>
    <submittedName>
        <fullName evidence="4">Multidrug resistance protein MdtA</fullName>
    </submittedName>
</protein>
<dbReference type="OrthoDB" id="9806939at2"/>
<keyword evidence="2" id="KW-0175">Coiled coil</keyword>
<dbReference type="EMBL" id="FWFP01000001">
    <property type="protein sequence ID" value="SLN14842.1"/>
    <property type="molecule type" value="Genomic_DNA"/>
</dbReference>
<dbReference type="Gene3D" id="2.40.420.20">
    <property type="match status" value="1"/>
</dbReference>
<dbReference type="SUPFAM" id="SSF111369">
    <property type="entry name" value="HlyD-like secretion proteins"/>
    <property type="match status" value="1"/>
</dbReference>